<dbReference type="SUPFAM" id="SSF53335">
    <property type="entry name" value="S-adenosyl-L-methionine-dependent methyltransferases"/>
    <property type="match status" value="1"/>
</dbReference>
<dbReference type="EMBL" id="CP036433">
    <property type="protein sequence ID" value="QDU99044.1"/>
    <property type="molecule type" value="Genomic_DNA"/>
</dbReference>
<evidence type="ECO:0000313" key="2">
    <source>
        <dbReference type="Proteomes" id="UP000317648"/>
    </source>
</evidence>
<dbReference type="EC" id="2.1.1.285" evidence="1"/>
<dbReference type="GO" id="GO:0032259">
    <property type="term" value="P:methylation"/>
    <property type="evidence" value="ECO:0007669"/>
    <property type="project" value="UniProtKB-KW"/>
</dbReference>
<dbReference type="PANTHER" id="PTHR40036:SF1">
    <property type="entry name" value="MACROCIN O-METHYLTRANSFERASE"/>
    <property type="match status" value="1"/>
</dbReference>
<dbReference type="PANTHER" id="PTHR40036">
    <property type="entry name" value="MACROCIN O-METHYLTRANSFERASE"/>
    <property type="match status" value="1"/>
</dbReference>
<evidence type="ECO:0000313" key="1">
    <source>
        <dbReference type="EMBL" id="QDU99044.1"/>
    </source>
</evidence>
<keyword evidence="1" id="KW-0808">Transferase</keyword>
<dbReference type="OrthoDB" id="149130at2"/>
<name>A0A518E4N7_9BACT</name>
<dbReference type="Gene3D" id="3.40.50.150">
    <property type="entry name" value="Vaccinia Virus protein VP39"/>
    <property type="match status" value="1"/>
</dbReference>
<dbReference type="InterPro" id="IPR029063">
    <property type="entry name" value="SAM-dependent_MTases_sf"/>
</dbReference>
<dbReference type="GO" id="GO:0008168">
    <property type="term" value="F:methyltransferase activity"/>
    <property type="evidence" value="ECO:0007669"/>
    <property type="project" value="UniProtKB-KW"/>
</dbReference>
<dbReference type="Pfam" id="PF05711">
    <property type="entry name" value="TylF"/>
    <property type="match status" value="1"/>
</dbReference>
<dbReference type="AlphaFoldDB" id="A0A518E4N7"/>
<keyword evidence="2" id="KW-1185">Reference proteome</keyword>
<reference evidence="1 2" key="1">
    <citation type="submission" date="2019-02" db="EMBL/GenBank/DDBJ databases">
        <title>Deep-cultivation of Planctomycetes and their phenomic and genomic characterization uncovers novel biology.</title>
        <authorList>
            <person name="Wiegand S."/>
            <person name="Jogler M."/>
            <person name="Boedeker C."/>
            <person name="Pinto D."/>
            <person name="Vollmers J."/>
            <person name="Rivas-Marin E."/>
            <person name="Kohn T."/>
            <person name="Peeters S.H."/>
            <person name="Heuer A."/>
            <person name="Rast P."/>
            <person name="Oberbeckmann S."/>
            <person name="Bunk B."/>
            <person name="Jeske O."/>
            <person name="Meyerdierks A."/>
            <person name="Storesund J.E."/>
            <person name="Kallscheuer N."/>
            <person name="Luecker S."/>
            <person name="Lage O.M."/>
            <person name="Pohl T."/>
            <person name="Merkel B.J."/>
            <person name="Hornburger P."/>
            <person name="Mueller R.-W."/>
            <person name="Bruemmer F."/>
            <person name="Labrenz M."/>
            <person name="Spormann A.M."/>
            <person name="Op den Camp H."/>
            <person name="Overmann J."/>
            <person name="Amann R."/>
            <person name="Jetten M.S.M."/>
            <person name="Mascher T."/>
            <person name="Medema M.H."/>
            <person name="Devos D.P."/>
            <person name="Kaster A.-K."/>
            <person name="Ovreas L."/>
            <person name="Rohde M."/>
            <person name="Galperin M.Y."/>
            <person name="Jogler C."/>
        </authorList>
    </citation>
    <scope>NUCLEOTIDE SEQUENCE [LARGE SCALE GENOMIC DNA]</scope>
    <source>
        <strain evidence="1 2">Pla85_3_4</strain>
    </source>
</reference>
<organism evidence="1 2">
    <name type="scientific">Lignipirellula cremea</name>
    <dbReference type="NCBI Taxonomy" id="2528010"/>
    <lineage>
        <taxon>Bacteria</taxon>
        <taxon>Pseudomonadati</taxon>
        <taxon>Planctomycetota</taxon>
        <taxon>Planctomycetia</taxon>
        <taxon>Pirellulales</taxon>
        <taxon>Pirellulaceae</taxon>
        <taxon>Lignipirellula</taxon>
    </lineage>
</organism>
<protein>
    <submittedName>
        <fullName evidence="1">Demethyldecarbamoylnovobiocin O-methyltransferase</fullName>
        <ecNumber evidence="1">2.1.1.285</ecNumber>
    </submittedName>
</protein>
<dbReference type="RefSeq" id="WP_145058753.1">
    <property type="nucleotide sequence ID" value="NZ_CP036433.1"/>
</dbReference>
<gene>
    <name evidence="1" type="primary">novP_2</name>
    <name evidence="1" type="ORF">Pla8534_69550</name>
</gene>
<dbReference type="InterPro" id="IPR008884">
    <property type="entry name" value="TylF_MeTrfase"/>
</dbReference>
<sequence>MSETQIANPYEKKSLTRQVAKTILYGLQKVLPQKAYDAIYFPAFRVYHNGQIRAYEKKVARLRKSGDAAALLRAERVLSVMPHSLIGETGLEHTHDLALDLTNRQIPGSFVECGVARGGCAALIGKVAKADPLPRHCWFFDSYEGLPVPDENDFVDGRTGDHIRPLPPGSCLGTYEQVSALLFNEMNLSRDEVSLVKGWFQDTLPVTSAQVGTIALLRVDGDWYDSTMCVLENLYEQVSPGGHIIIDDYYSCYGARKATDEFRQKHGIETALASDGRGGCSFMKPEGRSAKQVRESAA</sequence>
<dbReference type="Proteomes" id="UP000317648">
    <property type="component" value="Chromosome"/>
</dbReference>
<dbReference type="KEGG" id="lcre:Pla8534_69550"/>
<accession>A0A518E4N7</accession>
<keyword evidence="1" id="KW-0489">Methyltransferase</keyword>
<proteinExistence type="predicted"/>